<protein>
    <recommendedName>
        <fullName evidence="3">PE domain-containing protein</fullName>
    </recommendedName>
</protein>
<dbReference type="AlphaFoldDB" id="A0A6N4UX58"/>
<dbReference type="KEGG" id="malv:MALV_46150"/>
<keyword evidence="2" id="KW-1185">Reference proteome</keyword>
<dbReference type="Proteomes" id="UP000466906">
    <property type="component" value="Chromosome"/>
</dbReference>
<reference evidence="1 2" key="1">
    <citation type="journal article" date="2019" name="Emerg. Microbes Infect.">
        <title>Comprehensive subspecies identification of 175 nontuberculous mycobacteria species based on 7547 genomic profiles.</title>
        <authorList>
            <person name="Matsumoto Y."/>
            <person name="Kinjo T."/>
            <person name="Motooka D."/>
            <person name="Nabeya D."/>
            <person name="Jung N."/>
            <person name="Uechi K."/>
            <person name="Horii T."/>
            <person name="Iida T."/>
            <person name="Fujita J."/>
            <person name="Nakamura S."/>
        </authorList>
    </citation>
    <scope>NUCLEOTIDE SEQUENCE [LARGE SCALE GENOMIC DNA]</scope>
    <source>
        <strain evidence="1 2">JCM 12272</strain>
    </source>
</reference>
<evidence type="ECO:0000313" key="2">
    <source>
        <dbReference type="Proteomes" id="UP000466906"/>
    </source>
</evidence>
<evidence type="ECO:0008006" key="3">
    <source>
        <dbReference type="Google" id="ProtNLM"/>
    </source>
</evidence>
<organism evidence="1 2">
    <name type="scientific">Mycolicibacterium alvei</name>
    <dbReference type="NCBI Taxonomy" id="67081"/>
    <lineage>
        <taxon>Bacteria</taxon>
        <taxon>Bacillati</taxon>
        <taxon>Actinomycetota</taxon>
        <taxon>Actinomycetes</taxon>
        <taxon>Mycobacteriales</taxon>
        <taxon>Mycobacteriaceae</taxon>
        <taxon>Mycolicibacterium</taxon>
    </lineage>
</organism>
<sequence>MTQPLKVDTAALEWAARELAAASDDLGDSLTYEWRPPADQPSAKATVAVTAAAHHVMSECSANLLHFADSIAQAARYYDATDSANAQAVIKTMNPPK</sequence>
<name>A0A6N4UX58_9MYCO</name>
<dbReference type="RefSeq" id="WP_163667983.1">
    <property type="nucleotide sequence ID" value="NZ_AP022565.1"/>
</dbReference>
<accession>A0A6N4UX58</accession>
<evidence type="ECO:0000313" key="1">
    <source>
        <dbReference type="EMBL" id="BBX29490.1"/>
    </source>
</evidence>
<dbReference type="EMBL" id="AP022565">
    <property type="protein sequence ID" value="BBX29490.1"/>
    <property type="molecule type" value="Genomic_DNA"/>
</dbReference>
<proteinExistence type="predicted"/>
<gene>
    <name evidence="1" type="ORF">MALV_46150</name>
</gene>